<evidence type="ECO:0000313" key="1">
    <source>
        <dbReference type="EMBL" id="GKV31462.1"/>
    </source>
</evidence>
<keyword evidence="2" id="KW-1185">Reference proteome</keyword>
<organism evidence="1 2">
    <name type="scientific">Rubroshorea leprosula</name>
    <dbReference type="NCBI Taxonomy" id="152421"/>
    <lineage>
        <taxon>Eukaryota</taxon>
        <taxon>Viridiplantae</taxon>
        <taxon>Streptophyta</taxon>
        <taxon>Embryophyta</taxon>
        <taxon>Tracheophyta</taxon>
        <taxon>Spermatophyta</taxon>
        <taxon>Magnoliopsida</taxon>
        <taxon>eudicotyledons</taxon>
        <taxon>Gunneridae</taxon>
        <taxon>Pentapetalae</taxon>
        <taxon>rosids</taxon>
        <taxon>malvids</taxon>
        <taxon>Malvales</taxon>
        <taxon>Dipterocarpaceae</taxon>
        <taxon>Rubroshorea</taxon>
    </lineage>
</organism>
<dbReference type="EMBL" id="BPVZ01000091">
    <property type="protein sequence ID" value="GKV31462.1"/>
    <property type="molecule type" value="Genomic_DNA"/>
</dbReference>
<protein>
    <submittedName>
        <fullName evidence="1">Uncharacterized protein</fullName>
    </submittedName>
</protein>
<dbReference type="AlphaFoldDB" id="A0AAV5L2Y5"/>
<dbReference type="Proteomes" id="UP001054252">
    <property type="component" value="Unassembled WGS sequence"/>
</dbReference>
<proteinExistence type="predicted"/>
<comment type="caution">
    <text evidence="1">The sequence shown here is derived from an EMBL/GenBank/DDBJ whole genome shotgun (WGS) entry which is preliminary data.</text>
</comment>
<accession>A0AAV5L2Y5</accession>
<evidence type="ECO:0000313" key="2">
    <source>
        <dbReference type="Proteomes" id="UP001054252"/>
    </source>
</evidence>
<gene>
    <name evidence="1" type="ORF">SLEP1_g40147</name>
</gene>
<name>A0AAV5L2Y5_9ROSI</name>
<reference evidence="1 2" key="1">
    <citation type="journal article" date="2021" name="Commun. Biol.">
        <title>The genome of Shorea leprosula (Dipterocarpaceae) highlights the ecological relevance of drought in aseasonal tropical rainforests.</title>
        <authorList>
            <person name="Ng K.K.S."/>
            <person name="Kobayashi M.J."/>
            <person name="Fawcett J.A."/>
            <person name="Hatakeyama M."/>
            <person name="Paape T."/>
            <person name="Ng C.H."/>
            <person name="Ang C.C."/>
            <person name="Tnah L.H."/>
            <person name="Lee C.T."/>
            <person name="Nishiyama T."/>
            <person name="Sese J."/>
            <person name="O'Brien M.J."/>
            <person name="Copetti D."/>
            <person name="Mohd Noor M.I."/>
            <person name="Ong R.C."/>
            <person name="Putra M."/>
            <person name="Sireger I.Z."/>
            <person name="Indrioko S."/>
            <person name="Kosugi Y."/>
            <person name="Izuno A."/>
            <person name="Isagi Y."/>
            <person name="Lee S.L."/>
            <person name="Shimizu K.K."/>
        </authorList>
    </citation>
    <scope>NUCLEOTIDE SEQUENCE [LARGE SCALE GENOMIC DNA]</scope>
    <source>
        <strain evidence="1">214</strain>
    </source>
</reference>
<sequence length="51" mass="5884">MPRLWHGVTVETCRHAWKQPRASAKRAMPVAEEVSPRENARDYGVDTFVMD</sequence>